<evidence type="ECO:0000259" key="6">
    <source>
        <dbReference type="PROSITE" id="PS50600"/>
    </source>
</evidence>
<feature type="region of interest" description="Disordered" evidence="5">
    <location>
        <begin position="323"/>
        <end position="354"/>
    </location>
</feature>
<evidence type="ECO:0000256" key="3">
    <source>
        <dbReference type="ARBA" id="ARBA00022801"/>
    </source>
</evidence>
<dbReference type="PANTHER" id="PTHR46915:SF2">
    <property type="entry name" value="UBIQUITIN-LIKE PROTEASE 4"/>
    <property type="match status" value="1"/>
</dbReference>
<dbReference type="EMBL" id="JAICCE010000008">
    <property type="protein sequence ID" value="KAG9273871.1"/>
    <property type="molecule type" value="Genomic_DNA"/>
</dbReference>
<feature type="domain" description="Ubiquitin-like protease family profile" evidence="6">
    <location>
        <begin position="90"/>
        <end position="276"/>
    </location>
</feature>
<organism evidence="7 8">
    <name type="scientific">Astyanax mexicanus</name>
    <name type="common">Blind cave fish</name>
    <name type="synonym">Astyanax fasciatus mexicanus</name>
    <dbReference type="NCBI Taxonomy" id="7994"/>
    <lineage>
        <taxon>Eukaryota</taxon>
        <taxon>Metazoa</taxon>
        <taxon>Chordata</taxon>
        <taxon>Craniata</taxon>
        <taxon>Vertebrata</taxon>
        <taxon>Euteleostomi</taxon>
        <taxon>Actinopterygii</taxon>
        <taxon>Neopterygii</taxon>
        <taxon>Teleostei</taxon>
        <taxon>Ostariophysi</taxon>
        <taxon>Characiformes</taxon>
        <taxon>Characoidei</taxon>
        <taxon>Acestrorhamphidae</taxon>
        <taxon>Acestrorhamphinae</taxon>
        <taxon>Astyanax</taxon>
    </lineage>
</organism>
<keyword evidence="3" id="KW-0378">Hydrolase</keyword>
<keyword evidence="2 7" id="KW-0645">Protease</keyword>
<evidence type="ECO:0000256" key="4">
    <source>
        <dbReference type="ARBA" id="ARBA00022807"/>
    </source>
</evidence>
<dbReference type="PANTHER" id="PTHR46915">
    <property type="entry name" value="UBIQUITIN-LIKE PROTEASE 4-RELATED"/>
    <property type="match status" value="1"/>
</dbReference>
<comment type="similarity">
    <text evidence="1">Belongs to the peptidase C48 family.</text>
</comment>
<evidence type="ECO:0000256" key="2">
    <source>
        <dbReference type="ARBA" id="ARBA00022670"/>
    </source>
</evidence>
<dbReference type="Gene3D" id="3.30.310.130">
    <property type="entry name" value="Ubiquitin-related"/>
    <property type="match status" value="1"/>
</dbReference>
<feature type="compositionally biased region" description="Basic and acidic residues" evidence="5">
    <location>
        <begin position="404"/>
        <end position="435"/>
    </location>
</feature>
<evidence type="ECO:0000256" key="1">
    <source>
        <dbReference type="ARBA" id="ARBA00005234"/>
    </source>
</evidence>
<keyword evidence="4" id="KW-0788">Thiol protease</keyword>
<dbReference type="SUPFAM" id="SSF54001">
    <property type="entry name" value="Cysteine proteinases"/>
    <property type="match status" value="1"/>
</dbReference>
<protein>
    <submittedName>
        <fullName evidence="7">Putative ubiquitin-like-specific protease 2A isoform X1</fullName>
    </submittedName>
</protein>
<evidence type="ECO:0000256" key="5">
    <source>
        <dbReference type="SAM" id="MobiDB-lite"/>
    </source>
</evidence>
<proteinExistence type="inferred from homology"/>
<dbReference type="AlphaFoldDB" id="A0A8T2LYJ3"/>
<dbReference type="Pfam" id="PF03299">
    <property type="entry name" value="TF_AP-2"/>
    <property type="match status" value="1"/>
</dbReference>
<dbReference type="PROSITE" id="PS50600">
    <property type="entry name" value="ULP_PROTEASE"/>
    <property type="match status" value="1"/>
</dbReference>
<dbReference type="Pfam" id="PF02902">
    <property type="entry name" value="Peptidase_C48"/>
    <property type="match status" value="1"/>
</dbReference>
<evidence type="ECO:0000313" key="7">
    <source>
        <dbReference type="EMBL" id="KAG9273871.1"/>
    </source>
</evidence>
<comment type="caution">
    <text evidence="7">The sequence shown here is derived from an EMBL/GenBank/DDBJ whole genome shotgun (WGS) entry which is preliminary data.</text>
</comment>
<dbReference type="GO" id="GO:0008234">
    <property type="term" value="F:cysteine-type peptidase activity"/>
    <property type="evidence" value="ECO:0007669"/>
    <property type="project" value="UniProtKB-KW"/>
</dbReference>
<accession>A0A8T2LYJ3</accession>
<sequence>MASGDRFTSSLLTLPRFGQEDVVRLVNEHSQVKGSKLDKGYKLFFEQFIFNYRAPCFAFIFSLSRIWLSCFCCWRKHSAMEKGKRTFEAPSLTENSLATLDDGQWLDDVVLDIQMRSIYNRLGPHRRRKSLIYPVFFYTKLQSCGCKAVISWTKHEDIFQKDYLLIVENVLGVHWRLLIVCFPGKHEVETIKMGRKWVQTKRPCILMLDSQFVNVKESMEVFQNIRSYLTEMWKSMGRKTRVFSPDTMPALKVHVPGQQGNTSECGIFVLMHAEYFLNDPPKQLINELDCTSWFTLNEAFSRRRQIRDEMRRSLKALSSEEIQGISTQAREGRSITEKNETAGRDENEVHIVEGCGKDGRNEGCIVEAEERREGREHDEERHLEGSGKDGEVANATDEQEQETEVQRGKTKGGEKYKVVKDTEKESVGKEREDASIDQGRDYPVLGRLAVPGTKRMYTITQEEIDRRIKAENMSNNMLRSLIRVRKEDLPEELREQRPKKAKTKMSIFSALSEGEATDLALGLGAMLGRHVDLDLSESVSKAEAEAAK</sequence>
<feature type="compositionally biased region" description="Basic and acidic residues" evidence="5">
    <location>
        <begin position="368"/>
        <end position="391"/>
    </location>
</feature>
<dbReference type="GO" id="GO:0016926">
    <property type="term" value="P:protein desumoylation"/>
    <property type="evidence" value="ECO:0007669"/>
    <property type="project" value="UniProtKB-ARBA"/>
</dbReference>
<reference evidence="7 8" key="1">
    <citation type="submission" date="2021-07" db="EMBL/GenBank/DDBJ databases">
        <authorList>
            <person name="Imarazene B."/>
            <person name="Zahm M."/>
            <person name="Klopp C."/>
            <person name="Cabau C."/>
            <person name="Beille S."/>
            <person name="Jouanno E."/>
            <person name="Castinel A."/>
            <person name="Lluch J."/>
            <person name="Gil L."/>
            <person name="Kuchtly C."/>
            <person name="Lopez Roques C."/>
            <person name="Donnadieu C."/>
            <person name="Parrinello H."/>
            <person name="Journot L."/>
            <person name="Du K."/>
            <person name="Schartl M."/>
            <person name="Retaux S."/>
            <person name="Guiguen Y."/>
        </authorList>
    </citation>
    <scope>NUCLEOTIDE SEQUENCE [LARGE SCALE GENOMIC DNA]</scope>
    <source>
        <strain evidence="7">Pach_M1</strain>
        <tissue evidence="7">Testis</tissue>
    </source>
</reference>
<name>A0A8T2LYJ3_ASTMX</name>
<dbReference type="Gene3D" id="1.10.418.20">
    <property type="match status" value="1"/>
</dbReference>
<dbReference type="InterPro" id="IPR013854">
    <property type="entry name" value="TF_AP2_C"/>
</dbReference>
<dbReference type="Proteomes" id="UP000752171">
    <property type="component" value="Unassembled WGS sequence"/>
</dbReference>
<evidence type="ECO:0000313" key="8">
    <source>
        <dbReference type="Proteomes" id="UP000752171"/>
    </source>
</evidence>
<dbReference type="InterPro" id="IPR038765">
    <property type="entry name" value="Papain-like_cys_pep_sf"/>
</dbReference>
<gene>
    <name evidence="7" type="primary">SENP7</name>
    <name evidence="7" type="ORF">AMEX_G10642</name>
</gene>
<dbReference type="GO" id="GO:0006508">
    <property type="term" value="P:proteolysis"/>
    <property type="evidence" value="ECO:0007669"/>
    <property type="project" value="UniProtKB-KW"/>
</dbReference>
<dbReference type="InterPro" id="IPR003653">
    <property type="entry name" value="Peptidase_C48_C"/>
</dbReference>
<feature type="compositionally biased region" description="Basic and acidic residues" evidence="5">
    <location>
        <begin position="330"/>
        <end position="354"/>
    </location>
</feature>
<feature type="region of interest" description="Disordered" evidence="5">
    <location>
        <begin position="368"/>
        <end position="435"/>
    </location>
</feature>